<evidence type="ECO:0000256" key="7">
    <source>
        <dbReference type="ARBA" id="ARBA00022777"/>
    </source>
</evidence>
<dbReference type="AlphaFoldDB" id="A0A1V9FFN4"/>
<dbReference type="InterPro" id="IPR004358">
    <property type="entry name" value="Sig_transdc_His_kin-like_C"/>
</dbReference>
<dbReference type="Gene3D" id="3.30.565.10">
    <property type="entry name" value="Histidine kinase-like ATPase, C-terminal domain"/>
    <property type="match status" value="1"/>
</dbReference>
<dbReference type="InterPro" id="IPR003594">
    <property type="entry name" value="HATPase_dom"/>
</dbReference>
<dbReference type="Pfam" id="PF00512">
    <property type="entry name" value="HisKA"/>
    <property type="match status" value="1"/>
</dbReference>
<dbReference type="PROSITE" id="PS50885">
    <property type="entry name" value="HAMP"/>
    <property type="match status" value="1"/>
</dbReference>
<organism evidence="17 18">
    <name type="scientific">Niastella vici</name>
    <dbReference type="NCBI Taxonomy" id="1703345"/>
    <lineage>
        <taxon>Bacteria</taxon>
        <taxon>Pseudomonadati</taxon>
        <taxon>Bacteroidota</taxon>
        <taxon>Chitinophagia</taxon>
        <taxon>Chitinophagales</taxon>
        <taxon>Chitinophagaceae</taxon>
        <taxon>Niastella</taxon>
    </lineage>
</organism>
<feature type="transmembrane region" description="Helical" evidence="13">
    <location>
        <begin position="197"/>
        <end position="218"/>
    </location>
</feature>
<evidence type="ECO:0000256" key="2">
    <source>
        <dbReference type="ARBA" id="ARBA00004370"/>
    </source>
</evidence>
<comment type="catalytic activity">
    <reaction evidence="1">
        <text>ATP + protein L-histidine = ADP + protein N-phospho-L-histidine.</text>
        <dbReference type="EC" id="2.7.13.3"/>
    </reaction>
</comment>
<dbReference type="SUPFAM" id="SSF55874">
    <property type="entry name" value="ATPase domain of HSP90 chaperone/DNA topoisomerase II/histidine kinase"/>
    <property type="match status" value="1"/>
</dbReference>
<feature type="domain" description="HAMP" evidence="16">
    <location>
        <begin position="219"/>
        <end position="271"/>
    </location>
</feature>
<dbReference type="PANTHER" id="PTHR45339">
    <property type="entry name" value="HYBRID SIGNAL TRANSDUCTION HISTIDINE KINASE J"/>
    <property type="match status" value="1"/>
</dbReference>
<comment type="subunit">
    <text evidence="10">At low DSF concentrations, interacts with RpfF.</text>
</comment>
<dbReference type="Pfam" id="PF02518">
    <property type="entry name" value="HATPase_c"/>
    <property type="match status" value="1"/>
</dbReference>
<dbReference type="InterPro" id="IPR036097">
    <property type="entry name" value="HisK_dim/P_sf"/>
</dbReference>
<dbReference type="InterPro" id="IPR001789">
    <property type="entry name" value="Sig_transdc_resp-reg_receiver"/>
</dbReference>
<feature type="domain" description="Response regulatory" evidence="15">
    <location>
        <begin position="902"/>
        <end position="1019"/>
    </location>
</feature>
<dbReference type="PROSITE" id="PS50110">
    <property type="entry name" value="RESPONSE_REGULATORY"/>
    <property type="match status" value="2"/>
</dbReference>
<dbReference type="RefSeq" id="WP_081156136.1">
    <property type="nucleotide sequence ID" value="NZ_LVYD01000124.1"/>
</dbReference>
<evidence type="ECO:0000259" key="14">
    <source>
        <dbReference type="PROSITE" id="PS50109"/>
    </source>
</evidence>
<evidence type="ECO:0000256" key="3">
    <source>
        <dbReference type="ARBA" id="ARBA00012438"/>
    </source>
</evidence>
<accession>A0A1V9FFN4</accession>
<dbReference type="SUPFAM" id="SSF52172">
    <property type="entry name" value="CheY-like"/>
    <property type="match status" value="2"/>
</dbReference>
<evidence type="ECO:0000313" key="17">
    <source>
        <dbReference type="EMBL" id="OQP57173.1"/>
    </source>
</evidence>
<dbReference type="InterPro" id="IPR011006">
    <property type="entry name" value="CheY-like_superfamily"/>
</dbReference>
<comment type="subcellular location">
    <subcellularLocation>
        <location evidence="2">Membrane</location>
    </subcellularLocation>
</comment>
<dbReference type="Pfam" id="PF00672">
    <property type="entry name" value="HAMP"/>
    <property type="match status" value="1"/>
</dbReference>
<keyword evidence="7" id="KW-0418">Kinase</keyword>
<dbReference type="Proteomes" id="UP000192796">
    <property type="component" value="Unassembled WGS sequence"/>
</dbReference>
<keyword evidence="5" id="KW-0808">Transferase</keyword>
<dbReference type="SUPFAM" id="SSF55781">
    <property type="entry name" value="GAF domain-like"/>
    <property type="match status" value="1"/>
</dbReference>
<proteinExistence type="predicted"/>
<feature type="domain" description="Response regulatory" evidence="15">
    <location>
        <begin position="756"/>
        <end position="878"/>
    </location>
</feature>
<keyword evidence="13" id="KW-0472">Membrane</keyword>
<evidence type="ECO:0000256" key="5">
    <source>
        <dbReference type="ARBA" id="ARBA00022679"/>
    </source>
</evidence>
<dbReference type="InterPro" id="IPR003018">
    <property type="entry name" value="GAF"/>
</dbReference>
<dbReference type="FunFam" id="1.10.287.130:FF:000002">
    <property type="entry name" value="Two-component osmosensing histidine kinase"/>
    <property type="match status" value="1"/>
</dbReference>
<gene>
    <name evidence="17" type="ORF">A3860_11460</name>
</gene>
<reference evidence="17 18" key="1">
    <citation type="submission" date="2016-03" db="EMBL/GenBank/DDBJ databases">
        <title>Niastella vici sp. nov., isolated from farmland soil.</title>
        <authorList>
            <person name="Chen L."/>
            <person name="Wang D."/>
            <person name="Yang S."/>
            <person name="Wang G."/>
        </authorList>
    </citation>
    <scope>NUCLEOTIDE SEQUENCE [LARGE SCALE GENOMIC DNA]</scope>
    <source>
        <strain evidence="17 18">DJ57</strain>
    </source>
</reference>
<evidence type="ECO:0000259" key="15">
    <source>
        <dbReference type="PROSITE" id="PS50110"/>
    </source>
</evidence>
<sequence>MKINITIKKRIYWSFTVLVSLFVINGIITFITLHNNKKSSAYLSQVIDPSLQTLDNFEKMMVESKMYTTNWVFLRYKQKDKNSLKKLQSFDYLKLRSRINSYAQFWPNTNWADSLNKVYSGFDEVLVMEKAIMASLKMFDDYDDAVTKLVAETKLEEAVLPRTDALINSLHNISSYIQSIRERENSKLTRSTAELRILIILLAVTIVLAGFFLSLYLANKIISPVNKIRSIINDLGKGIIRRIDYPVHRDEIGDMVQSVNNLSENLRGTANFAYEVGKRNFNIPFTPLSDEDTLGKALISMRDNLKTGEMELMEMTGYLNKKDRLLQAVGSAVHELISNNDIETAIGNAIKLLGVQMGVDMISTYRNYTDTIDDKTYSSQLACWNSTTNEVEYHAPEFQQVFVCFTPVIKETLQRNEIFHGNVTHLSASPVKEWLQNKEVKSFTLIPVFAAGRLWGFISIKDCKIAREWTRAEFSILESFSGTLGSAIDRIHMEQQKNNAEAASIAKSEFMANMSHELRTPMNGIIGFTDLVLTTNLQKTQRQYLQNVQKSAYNLLNIINDILDFSKIEAGKLIIDNACFRLDEVIEETVDILSIKAQEKDIELICNIDPQIPTQFLGDAVRIRQILVNLIGNAIKFTLKGEVFITVRQESALYEKNDKKFIDLAIAVKDTGIGIAAEKINSIFESFTQADSSTTRKFGGSGLGLTISKRLAELMDGNLQVESEFGNGSTFTLRLAMEIVNEQPAISFTPKGVLGNILVIDDNLTNCKLMENIFRHLHIPCQICYNGPEALELIERSVSANKQFDLIITDNHMPEMDGITLVQEIRKIIKRDETPFILMLSSLERTIFQQEAEDIGIDKLLSKPVKLGELNNLLSSLFENPYSQAVQPEPVTTQEKLFQGIKILVAEDNPLNMALISEVLSKMGVEVIEAANGREAIDLVIQHDPALVFMDVNMPEIDGYLATQKIRRLPQPFSDVPIIALTADAMKEDKELCLKAGMNHFISKPFRIEEIQFIMNNYVKKKMAITK</sequence>
<dbReference type="Pfam" id="PF00072">
    <property type="entry name" value="Response_reg"/>
    <property type="match status" value="2"/>
</dbReference>
<keyword evidence="6" id="KW-0547">Nucleotide-binding</keyword>
<dbReference type="InterPro" id="IPR036890">
    <property type="entry name" value="HATPase_C_sf"/>
</dbReference>
<dbReference type="SMART" id="SM00304">
    <property type="entry name" value="HAMP"/>
    <property type="match status" value="1"/>
</dbReference>
<dbReference type="PROSITE" id="PS50109">
    <property type="entry name" value="HIS_KIN"/>
    <property type="match status" value="1"/>
</dbReference>
<evidence type="ECO:0000256" key="8">
    <source>
        <dbReference type="ARBA" id="ARBA00022840"/>
    </source>
</evidence>
<keyword evidence="9" id="KW-0902">Two-component regulatory system</keyword>
<keyword evidence="13" id="KW-1133">Transmembrane helix</keyword>
<evidence type="ECO:0000313" key="18">
    <source>
        <dbReference type="Proteomes" id="UP000192796"/>
    </source>
</evidence>
<name>A0A1V9FFN4_9BACT</name>
<dbReference type="SMART" id="SM00388">
    <property type="entry name" value="HisKA"/>
    <property type="match status" value="1"/>
</dbReference>
<dbReference type="EMBL" id="LVYD01000124">
    <property type="protein sequence ID" value="OQP57173.1"/>
    <property type="molecule type" value="Genomic_DNA"/>
</dbReference>
<feature type="transmembrane region" description="Helical" evidence="13">
    <location>
        <begin position="12"/>
        <end position="33"/>
    </location>
</feature>
<dbReference type="Gene3D" id="3.30.450.40">
    <property type="match status" value="1"/>
</dbReference>
<keyword evidence="8" id="KW-0067">ATP-binding</keyword>
<keyword evidence="13" id="KW-0812">Transmembrane</keyword>
<dbReference type="InterPro" id="IPR003660">
    <property type="entry name" value="HAMP_dom"/>
</dbReference>
<keyword evidence="18" id="KW-1185">Reference proteome</keyword>
<dbReference type="CDD" id="cd17546">
    <property type="entry name" value="REC_hyHK_CKI1_RcsC-like"/>
    <property type="match status" value="2"/>
</dbReference>
<dbReference type="GO" id="GO:0016020">
    <property type="term" value="C:membrane"/>
    <property type="evidence" value="ECO:0007669"/>
    <property type="project" value="UniProtKB-SubCell"/>
</dbReference>
<dbReference type="OrthoDB" id="9811889at2"/>
<dbReference type="EC" id="2.7.13.3" evidence="3"/>
<evidence type="ECO:0000256" key="11">
    <source>
        <dbReference type="ARBA" id="ARBA00068150"/>
    </source>
</evidence>
<dbReference type="GO" id="GO:0000155">
    <property type="term" value="F:phosphorelay sensor kinase activity"/>
    <property type="evidence" value="ECO:0007669"/>
    <property type="project" value="InterPro"/>
</dbReference>
<dbReference type="SMART" id="SM00387">
    <property type="entry name" value="HATPase_c"/>
    <property type="match status" value="1"/>
</dbReference>
<feature type="modified residue" description="4-aspartylphosphate" evidence="12">
    <location>
        <position position="951"/>
    </location>
</feature>
<evidence type="ECO:0000256" key="4">
    <source>
        <dbReference type="ARBA" id="ARBA00022553"/>
    </source>
</evidence>
<dbReference type="STRING" id="1703345.A3860_11460"/>
<evidence type="ECO:0000256" key="9">
    <source>
        <dbReference type="ARBA" id="ARBA00023012"/>
    </source>
</evidence>
<dbReference type="FunFam" id="3.30.565.10:FF:000010">
    <property type="entry name" value="Sensor histidine kinase RcsC"/>
    <property type="match status" value="1"/>
</dbReference>
<dbReference type="Gene3D" id="1.10.287.130">
    <property type="match status" value="1"/>
</dbReference>
<evidence type="ECO:0000256" key="1">
    <source>
        <dbReference type="ARBA" id="ARBA00000085"/>
    </source>
</evidence>
<evidence type="ECO:0000256" key="13">
    <source>
        <dbReference type="SAM" id="Phobius"/>
    </source>
</evidence>
<dbReference type="InterPro" id="IPR029016">
    <property type="entry name" value="GAF-like_dom_sf"/>
</dbReference>
<dbReference type="PRINTS" id="PR00344">
    <property type="entry name" value="BCTRLSENSOR"/>
</dbReference>
<dbReference type="Gene3D" id="3.40.50.2300">
    <property type="match status" value="2"/>
</dbReference>
<protein>
    <recommendedName>
        <fullName evidence="11">Sensory/regulatory protein RpfC</fullName>
        <ecNumber evidence="3">2.7.13.3</ecNumber>
    </recommendedName>
</protein>
<dbReference type="SMART" id="SM00448">
    <property type="entry name" value="REC"/>
    <property type="match status" value="2"/>
</dbReference>
<comment type="caution">
    <text evidence="17">The sequence shown here is derived from an EMBL/GenBank/DDBJ whole genome shotgun (WGS) entry which is preliminary data.</text>
</comment>
<dbReference type="CDD" id="cd16922">
    <property type="entry name" value="HATPase_EvgS-ArcB-TorS-like"/>
    <property type="match status" value="1"/>
</dbReference>
<dbReference type="GO" id="GO:0005524">
    <property type="term" value="F:ATP binding"/>
    <property type="evidence" value="ECO:0007669"/>
    <property type="project" value="UniProtKB-KW"/>
</dbReference>
<dbReference type="InterPro" id="IPR005467">
    <property type="entry name" value="His_kinase_dom"/>
</dbReference>
<feature type="modified residue" description="4-aspartylphosphate" evidence="12">
    <location>
        <position position="810"/>
    </location>
</feature>
<dbReference type="PANTHER" id="PTHR45339:SF1">
    <property type="entry name" value="HYBRID SIGNAL TRANSDUCTION HISTIDINE KINASE J"/>
    <property type="match status" value="1"/>
</dbReference>
<dbReference type="InterPro" id="IPR003661">
    <property type="entry name" value="HisK_dim/P_dom"/>
</dbReference>
<dbReference type="CDD" id="cd00082">
    <property type="entry name" value="HisKA"/>
    <property type="match status" value="1"/>
</dbReference>
<evidence type="ECO:0000256" key="12">
    <source>
        <dbReference type="PROSITE-ProRule" id="PRU00169"/>
    </source>
</evidence>
<keyword evidence="4 12" id="KW-0597">Phosphoprotein</keyword>
<dbReference type="SUPFAM" id="SSF47384">
    <property type="entry name" value="Homodimeric domain of signal transducing histidine kinase"/>
    <property type="match status" value="1"/>
</dbReference>
<evidence type="ECO:0000256" key="10">
    <source>
        <dbReference type="ARBA" id="ARBA00064003"/>
    </source>
</evidence>
<feature type="domain" description="Histidine kinase" evidence="14">
    <location>
        <begin position="513"/>
        <end position="739"/>
    </location>
</feature>
<dbReference type="Gene3D" id="6.10.340.10">
    <property type="match status" value="1"/>
</dbReference>
<dbReference type="SMART" id="SM00065">
    <property type="entry name" value="GAF"/>
    <property type="match status" value="1"/>
</dbReference>
<dbReference type="Pfam" id="PF01590">
    <property type="entry name" value="GAF"/>
    <property type="match status" value="1"/>
</dbReference>
<evidence type="ECO:0000259" key="16">
    <source>
        <dbReference type="PROSITE" id="PS50885"/>
    </source>
</evidence>
<evidence type="ECO:0000256" key="6">
    <source>
        <dbReference type="ARBA" id="ARBA00022741"/>
    </source>
</evidence>